<dbReference type="EMBL" id="RBUM01000417">
    <property type="protein sequence ID" value="RMV10783.1"/>
    <property type="molecule type" value="Genomic_DNA"/>
</dbReference>
<evidence type="ECO:0000256" key="1">
    <source>
        <dbReference type="ARBA" id="ARBA00022679"/>
    </source>
</evidence>
<gene>
    <name evidence="4" type="ORF">ALP17_04478</name>
</gene>
<organism evidence="4 5">
    <name type="scientific">Pseudomonas savastanoi</name>
    <name type="common">Pseudomonas syringae pv. savastanoi</name>
    <dbReference type="NCBI Taxonomy" id="29438"/>
    <lineage>
        <taxon>Bacteria</taxon>
        <taxon>Pseudomonadati</taxon>
        <taxon>Pseudomonadota</taxon>
        <taxon>Gammaproteobacteria</taxon>
        <taxon>Pseudomonadales</taxon>
        <taxon>Pseudomonadaceae</taxon>
        <taxon>Pseudomonas</taxon>
    </lineage>
</organism>
<evidence type="ECO:0000313" key="5">
    <source>
        <dbReference type="Proteomes" id="UP000270795"/>
    </source>
</evidence>
<dbReference type="Proteomes" id="UP000270795">
    <property type="component" value="Unassembled WGS sequence"/>
</dbReference>
<dbReference type="InterPro" id="IPR016181">
    <property type="entry name" value="Acyl_CoA_acyltransferase"/>
</dbReference>
<feature type="domain" description="N-acetyltransferase" evidence="3">
    <location>
        <begin position="50"/>
        <end position="197"/>
    </location>
</feature>
<proteinExistence type="predicted"/>
<dbReference type="PROSITE" id="PS51186">
    <property type="entry name" value="GNAT"/>
    <property type="match status" value="1"/>
</dbReference>
<dbReference type="GO" id="GO:0016747">
    <property type="term" value="F:acyltransferase activity, transferring groups other than amino-acyl groups"/>
    <property type="evidence" value="ECO:0007669"/>
    <property type="project" value="InterPro"/>
</dbReference>
<dbReference type="PANTHER" id="PTHR43877">
    <property type="entry name" value="AMINOALKYLPHOSPHONATE N-ACETYLTRANSFERASE-RELATED-RELATED"/>
    <property type="match status" value="1"/>
</dbReference>
<dbReference type="SUPFAM" id="SSF55729">
    <property type="entry name" value="Acyl-CoA N-acyltransferases (Nat)"/>
    <property type="match status" value="1"/>
</dbReference>
<sequence length="198" mass="22196">MLVCMQSVTKNAIRRLVAHQQNGHGLVSTKPAFTVLFMCGLSAQVRKMDIKVRPARRADADAISRVVLAALRTSNARDYPVSVIERVQLSFSPSAIERLMQQRRMFVAVAGEVVVGTASLEGQVVRSVFVDPDWHRRGVGRLLMAKLERVALETDIGLLIVPSSLTAQEFYKALGFRLVREHQEGEERTLIMERQLRT</sequence>
<dbReference type="Pfam" id="PF13673">
    <property type="entry name" value="Acetyltransf_10"/>
    <property type="match status" value="1"/>
</dbReference>
<dbReference type="PANTHER" id="PTHR43877:SF1">
    <property type="entry name" value="ACETYLTRANSFERASE"/>
    <property type="match status" value="1"/>
</dbReference>
<evidence type="ECO:0000256" key="2">
    <source>
        <dbReference type="ARBA" id="ARBA00023315"/>
    </source>
</evidence>
<dbReference type="AlphaFoldDB" id="A0A3M5ZUN2"/>
<reference evidence="4 5" key="1">
    <citation type="submission" date="2018-08" db="EMBL/GenBank/DDBJ databases">
        <title>Recombination of ecologically and evolutionarily significant loci maintains genetic cohesion in the Pseudomonas syringae species complex.</title>
        <authorList>
            <person name="Dillon M."/>
            <person name="Thakur S."/>
            <person name="Almeida R.N.D."/>
            <person name="Weir B.S."/>
            <person name="Guttman D.S."/>
        </authorList>
    </citation>
    <scope>NUCLEOTIDE SEQUENCE [LARGE SCALE GENOMIC DNA]</scope>
    <source>
        <strain evidence="4 5">ICMP 11899</strain>
    </source>
</reference>
<comment type="caution">
    <text evidence="4">The sequence shown here is derived from an EMBL/GenBank/DDBJ whole genome shotgun (WGS) entry which is preliminary data.</text>
</comment>
<keyword evidence="2" id="KW-0012">Acyltransferase</keyword>
<keyword evidence="1 4" id="KW-0808">Transferase</keyword>
<name>A0A3M5ZUN2_PSESS</name>
<evidence type="ECO:0000313" key="4">
    <source>
        <dbReference type="EMBL" id="RMV10783.1"/>
    </source>
</evidence>
<dbReference type="CDD" id="cd04301">
    <property type="entry name" value="NAT_SF"/>
    <property type="match status" value="1"/>
</dbReference>
<dbReference type="InterPro" id="IPR050832">
    <property type="entry name" value="Bact_Acetyltransf"/>
</dbReference>
<dbReference type="Gene3D" id="3.40.630.30">
    <property type="match status" value="1"/>
</dbReference>
<accession>A0A3M5ZUN2</accession>
<dbReference type="InterPro" id="IPR000182">
    <property type="entry name" value="GNAT_dom"/>
</dbReference>
<evidence type="ECO:0000259" key="3">
    <source>
        <dbReference type="PROSITE" id="PS51186"/>
    </source>
</evidence>
<protein>
    <submittedName>
        <fullName evidence="4">Acetyltransferase, GNAT family</fullName>
    </submittedName>
</protein>